<comment type="subcellular location">
    <subcellularLocation>
        <location evidence="6">Cytoplasm</location>
    </subcellularLocation>
    <subcellularLocation>
        <location evidence="6">Endosome</location>
    </subcellularLocation>
</comment>
<dbReference type="InterPro" id="IPR011993">
    <property type="entry name" value="PH-like_dom_sf"/>
</dbReference>
<comment type="subunit">
    <text evidence="6">Component of the endosomal sorting complex required for transport II (ESCRT-II).</text>
</comment>
<dbReference type="Pfam" id="PF11605">
    <property type="entry name" value="Vps36_ESCRT-II"/>
    <property type="match status" value="1"/>
</dbReference>
<dbReference type="Pfam" id="PF04157">
    <property type="entry name" value="EAP30"/>
    <property type="match status" value="1"/>
</dbReference>
<comment type="function">
    <text evidence="6">Component of the ESCRT-II complex (endosomal sorting complex required for transport II), which is required for multivesicular body (MVB) formation and sorting of endosomal cargo proteins into MVBs.</text>
</comment>
<dbReference type="InterPro" id="IPR037855">
    <property type="entry name" value="Vps36"/>
</dbReference>
<evidence type="ECO:0000256" key="6">
    <source>
        <dbReference type="RuleBase" id="RU367095"/>
    </source>
</evidence>
<dbReference type="InterPro" id="IPR036388">
    <property type="entry name" value="WH-like_DNA-bd_sf"/>
</dbReference>
<dbReference type="PANTHER" id="PTHR13128">
    <property type="entry name" value="VACUOLAR PROTEIN-SORTING-ASSOCIATED PROTEIN 36"/>
    <property type="match status" value="1"/>
</dbReference>
<dbReference type="Gene3D" id="6.10.140.260">
    <property type="match status" value="1"/>
</dbReference>
<dbReference type="FunFam" id="1.10.10.10:FF:000165">
    <property type="entry name" value="Vacuolar protein sorting protein (Vps36)"/>
    <property type="match status" value="1"/>
</dbReference>
<dbReference type="AlphaFoldDB" id="A0A6G0WRT1"/>
<keyword evidence="4 6" id="KW-0653">Protein transport</keyword>
<dbReference type="SUPFAM" id="SSF46785">
    <property type="entry name" value="Winged helix' DNA-binding domain"/>
    <property type="match status" value="1"/>
</dbReference>
<evidence type="ECO:0000256" key="1">
    <source>
        <dbReference type="ARBA" id="ARBA00009697"/>
    </source>
</evidence>
<dbReference type="PROSITE" id="PS51495">
    <property type="entry name" value="GLUE"/>
    <property type="match status" value="1"/>
</dbReference>
<comment type="similarity">
    <text evidence="1 6">Belongs to the VPS36 family.</text>
</comment>
<dbReference type="Gene3D" id="2.30.29.30">
    <property type="entry name" value="Pleckstrin-homology domain (PH domain)/Phosphotyrosine-binding domain (PTB)"/>
    <property type="match status" value="1"/>
</dbReference>
<dbReference type="InterPro" id="IPR040608">
    <property type="entry name" value="Snf8/Vps36"/>
</dbReference>
<keyword evidence="2 6" id="KW-0813">Transport</keyword>
<dbReference type="InterPro" id="IPR036390">
    <property type="entry name" value="WH_DNA-bd_sf"/>
</dbReference>
<dbReference type="GO" id="GO:0032266">
    <property type="term" value="F:phosphatidylinositol-3-phosphate binding"/>
    <property type="evidence" value="ECO:0007669"/>
    <property type="project" value="UniProtKB-UniRule"/>
</dbReference>
<gene>
    <name evidence="8" type="ORF">Ae201684_012194</name>
</gene>
<comment type="caution">
    <text evidence="8">The sequence shown here is derived from an EMBL/GenBank/DDBJ whole genome shotgun (WGS) entry which is preliminary data.</text>
</comment>
<dbReference type="PANTHER" id="PTHR13128:SF12">
    <property type="entry name" value="VACUOLAR PROTEIN-SORTING-ASSOCIATED PROTEIN 36"/>
    <property type="match status" value="1"/>
</dbReference>
<evidence type="ECO:0000256" key="2">
    <source>
        <dbReference type="ARBA" id="ARBA00022448"/>
    </source>
</evidence>
<organism evidence="8 9">
    <name type="scientific">Aphanomyces euteiches</name>
    <dbReference type="NCBI Taxonomy" id="100861"/>
    <lineage>
        <taxon>Eukaryota</taxon>
        <taxon>Sar</taxon>
        <taxon>Stramenopiles</taxon>
        <taxon>Oomycota</taxon>
        <taxon>Saprolegniomycetes</taxon>
        <taxon>Saprolegniales</taxon>
        <taxon>Verrucalvaceae</taxon>
        <taxon>Aphanomyces</taxon>
    </lineage>
</organism>
<keyword evidence="3 6" id="KW-0967">Endosome</keyword>
<dbReference type="GO" id="GO:0043328">
    <property type="term" value="P:protein transport to vacuole involved in ubiquitin-dependent protein catabolic process via the multivesicular body sorting pathway"/>
    <property type="evidence" value="ECO:0007669"/>
    <property type="project" value="UniProtKB-UniRule"/>
</dbReference>
<keyword evidence="9" id="KW-1185">Reference proteome</keyword>
<proteinExistence type="inferred from homology"/>
<evidence type="ECO:0000259" key="7">
    <source>
        <dbReference type="PROSITE" id="PS51495"/>
    </source>
</evidence>
<evidence type="ECO:0000256" key="3">
    <source>
        <dbReference type="ARBA" id="ARBA00022753"/>
    </source>
</evidence>
<dbReference type="SUPFAM" id="SSF50729">
    <property type="entry name" value="PH domain-like"/>
    <property type="match status" value="1"/>
</dbReference>
<dbReference type="EMBL" id="VJMJ01000155">
    <property type="protein sequence ID" value="KAF0730188.1"/>
    <property type="molecule type" value="Genomic_DNA"/>
</dbReference>
<evidence type="ECO:0000313" key="8">
    <source>
        <dbReference type="EMBL" id="KAF0730188.1"/>
    </source>
</evidence>
<accession>A0A6G0WRT1</accession>
<dbReference type="VEuPathDB" id="FungiDB:AeMF1_014517"/>
<dbReference type="GO" id="GO:0000814">
    <property type="term" value="C:ESCRT II complex"/>
    <property type="evidence" value="ECO:0007669"/>
    <property type="project" value="UniProtKB-UniRule"/>
</dbReference>
<dbReference type="InterPro" id="IPR021648">
    <property type="entry name" value="GLUE_dom"/>
</dbReference>
<protein>
    <recommendedName>
        <fullName evidence="6">Vacuolar protein-sorting-associated protein 36</fullName>
    </recommendedName>
    <alternativeName>
        <fullName evidence="6">ESCRT-II complex subunit VPS36</fullName>
    </alternativeName>
</protein>
<feature type="domain" description="GLUE N-terminal" evidence="7">
    <location>
        <begin position="20"/>
        <end position="145"/>
    </location>
</feature>
<keyword evidence="5" id="KW-0175">Coiled coil</keyword>
<dbReference type="Gene3D" id="1.10.10.10">
    <property type="entry name" value="Winged helix-like DNA-binding domain superfamily/Winged helix DNA-binding domain"/>
    <property type="match status" value="2"/>
</dbReference>
<dbReference type="GO" id="GO:0043130">
    <property type="term" value="F:ubiquitin binding"/>
    <property type="evidence" value="ECO:0007669"/>
    <property type="project" value="UniProtKB-UniRule"/>
</dbReference>
<dbReference type="Proteomes" id="UP000481153">
    <property type="component" value="Unassembled WGS sequence"/>
</dbReference>
<dbReference type="GO" id="GO:0031902">
    <property type="term" value="C:late endosome membrane"/>
    <property type="evidence" value="ECO:0007669"/>
    <property type="project" value="UniProtKB-UniRule"/>
</dbReference>
<evidence type="ECO:0000313" key="9">
    <source>
        <dbReference type="Proteomes" id="UP000481153"/>
    </source>
</evidence>
<name>A0A6G0WRT1_9STRA</name>
<evidence type="ECO:0000256" key="4">
    <source>
        <dbReference type="ARBA" id="ARBA00022927"/>
    </source>
</evidence>
<sequence>MSADSDADVQATLMDVFQTLALTDTGRPELWPSEVEVYSESNVRIYDGNVKTIYSQGRCVITTHRLLWLSEVTQTYIFMNLAVIDRLHKEAGFLARSSKIRVDYKSNNESKFMKLSFKNGGRDEFYGPFEASLSRKAWADTKTTSALADRRLQTRQFDASAAGIGGIMNRRQEEQKLTTELTTQSFSDLNALMDKAKDMVGLIERYVATAQQNTATPASENDISEMQVVMLNMGIASPVTRENAGDAYHQQLARQLASFLKQPLEAHGGIMTLSDIYCLFNRARGSELISPDDLYHAAALQKPLHLGMHLRKFEGGLIVLQSDLHNEDRVASRLETLAANAADGCLTSNDVALALKISLPLALEYLKVAEQKGKLCRDDTFEGLNFYLNRFPEFVAHVVS</sequence>
<keyword evidence="6" id="KW-0963">Cytoplasm</keyword>
<evidence type="ECO:0000256" key="5">
    <source>
        <dbReference type="ARBA" id="ARBA00023054"/>
    </source>
</evidence>
<reference evidence="8 9" key="1">
    <citation type="submission" date="2019-07" db="EMBL/GenBank/DDBJ databases">
        <title>Genomics analysis of Aphanomyces spp. identifies a new class of oomycete effector associated with host adaptation.</title>
        <authorList>
            <person name="Gaulin E."/>
        </authorList>
    </citation>
    <scope>NUCLEOTIDE SEQUENCE [LARGE SCALE GENOMIC DNA]</scope>
    <source>
        <strain evidence="8 9">ATCC 201684</strain>
    </source>
</reference>